<feature type="transmembrane region" description="Helical" evidence="3">
    <location>
        <begin position="21"/>
        <end position="42"/>
    </location>
</feature>
<dbReference type="VEuPathDB" id="TriTrypDB:LpyrH10_06_0330"/>
<dbReference type="RefSeq" id="XP_015659684.1">
    <property type="nucleotide sequence ID" value="XM_015801064.1"/>
</dbReference>
<keyword evidence="3" id="KW-0472">Membrane</keyword>
<keyword evidence="3" id="KW-0812">Transmembrane</keyword>
<protein>
    <submittedName>
        <fullName evidence="4">Uncharacterized protein</fullName>
    </submittedName>
</protein>
<feature type="transmembrane region" description="Helical" evidence="3">
    <location>
        <begin position="103"/>
        <end position="123"/>
    </location>
</feature>
<feature type="compositionally biased region" description="Basic residues" evidence="2">
    <location>
        <begin position="471"/>
        <end position="483"/>
    </location>
</feature>
<dbReference type="OrthoDB" id="271885at2759"/>
<gene>
    <name evidence="4" type="ORF">ABB37_03663</name>
</gene>
<evidence type="ECO:0000256" key="3">
    <source>
        <dbReference type="SAM" id="Phobius"/>
    </source>
</evidence>
<dbReference type="GeneID" id="26903954"/>
<accession>A0A0M9G2V7</accession>
<dbReference type="Proteomes" id="UP000037923">
    <property type="component" value="Unassembled WGS sequence"/>
</dbReference>
<organism evidence="4 5">
    <name type="scientific">Leptomonas pyrrhocoris</name>
    <name type="common">Firebug parasite</name>
    <dbReference type="NCBI Taxonomy" id="157538"/>
    <lineage>
        <taxon>Eukaryota</taxon>
        <taxon>Discoba</taxon>
        <taxon>Euglenozoa</taxon>
        <taxon>Kinetoplastea</taxon>
        <taxon>Metakinetoplastina</taxon>
        <taxon>Trypanosomatida</taxon>
        <taxon>Trypanosomatidae</taxon>
        <taxon>Leishmaniinae</taxon>
        <taxon>Leptomonas</taxon>
    </lineage>
</organism>
<evidence type="ECO:0000256" key="2">
    <source>
        <dbReference type="SAM" id="MobiDB-lite"/>
    </source>
</evidence>
<feature type="region of interest" description="Disordered" evidence="2">
    <location>
        <begin position="430"/>
        <end position="524"/>
    </location>
</feature>
<sequence length="605" mass="67697">MFFIYPTPQYPRRKLEYVFKSLYLIANLVHVTSLVVLMSDFYTRLSNSMPEYYRQTDLVISDSITLVMQNCVYNGSIHLGNVRGSVQVTIGNIGYGLMTTAQYVTGLFVLEFLLLVNNCFVALNYSKGNRHLRLFGVHVPLYHITVMMTQVYCIAICVVMWSFDGNRRFFQSALKYCAAEMRRSNYEQLLSSEFDDYTIFSTAVYWPFAATCVSEMIYFSAAIVLCWFSEDDAIILLSEADAPWESRGVLCNTYKPLLKLHTAQRNAIIEDARNAIKEGQKVRIVRSYQLMTEEDFEALVQAMREQVAKALKEKQFEKLKENFGDHESQIDNMGFAWRENMMVPPPVDEEDGVLGSGQDGGPADQFFDVPFDEYFTDNEMNENARDQLGGGGGNGPDTVYNDDQLLFDPAYGPDGNGGGYYNDNAGYGFDGDDAVGTQDAWTPQEGEYPVMDGQAEPNNEVYDPEPASRISHSHHRRRHRHSRTRDDVNARDAEDDYGMEPDPRLPPPGQRGYDDGNLDASGGGGAFNSGPAYYDTNDDMMMYGGGGGASRGGYNPRSQGGGGGDRPNYGTNGQEGQRQRSNRGRQAGVEQNDEEADELSDAFGH</sequence>
<keyword evidence="5" id="KW-1185">Reference proteome</keyword>
<evidence type="ECO:0000313" key="5">
    <source>
        <dbReference type="Proteomes" id="UP000037923"/>
    </source>
</evidence>
<name>A0A0M9G2V7_LEPPY</name>
<evidence type="ECO:0000256" key="1">
    <source>
        <dbReference type="SAM" id="Coils"/>
    </source>
</evidence>
<dbReference type="EMBL" id="LGTL01000006">
    <property type="protein sequence ID" value="KPA81245.1"/>
    <property type="molecule type" value="Genomic_DNA"/>
</dbReference>
<dbReference type="AlphaFoldDB" id="A0A0M9G2V7"/>
<feature type="transmembrane region" description="Helical" evidence="3">
    <location>
        <begin position="144"/>
        <end position="163"/>
    </location>
</feature>
<feature type="coiled-coil region" evidence="1">
    <location>
        <begin position="293"/>
        <end position="320"/>
    </location>
</feature>
<feature type="region of interest" description="Disordered" evidence="2">
    <location>
        <begin position="541"/>
        <end position="605"/>
    </location>
</feature>
<keyword evidence="1" id="KW-0175">Coiled coil</keyword>
<dbReference type="OMA" id="GFAWREN"/>
<keyword evidence="3" id="KW-1133">Transmembrane helix</keyword>
<reference evidence="4 5" key="1">
    <citation type="submission" date="2015-07" db="EMBL/GenBank/DDBJ databases">
        <title>High-quality genome of monoxenous trypanosomatid Leptomonas pyrrhocoris.</title>
        <authorList>
            <person name="Flegontov P."/>
            <person name="Butenko A."/>
            <person name="Firsov S."/>
            <person name="Vlcek C."/>
            <person name="Logacheva M.D."/>
            <person name="Field M."/>
            <person name="Filatov D."/>
            <person name="Flegontova O."/>
            <person name="Gerasimov E."/>
            <person name="Jackson A.P."/>
            <person name="Kelly S."/>
            <person name="Opperdoes F."/>
            <person name="O'Reilly A."/>
            <person name="Votypka J."/>
            <person name="Yurchenko V."/>
            <person name="Lukes J."/>
        </authorList>
    </citation>
    <scope>NUCLEOTIDE SEQUENCE [LARGE SCALE GENOMIC DNA]</scope>
    <source>
        <strain evidence="4">H10</strain>
    </source>
</reference>
<feature type="compositionally biased region" description="Acidic residues" evidence="2">
    <location>
        <begin position="591"/>
        <end position="605"/>
    </location>
</feature>
<proteinExistence type="predicted"/>
<comment type="caution">
    <text evidence="4">The sequence shown here is derived from an EMBL/GenBank/DDBJ whole genome shotgun (WGS) entry which is preliminary data.</text>
</comment>
<evidence type="ECO:0000313" key="4">
    <source>
        <dbReference type="EMBL" id="KPA81245.1"/>
    </source>
</evidence>
<feature type="region of interest" description="Disordered" evidence="2">
    <location>
        <begin position="382"/>
        <end position="412"/>
    </location>
</feature>